<feature type="domain" description="SLH" evidence="2">
    <location>
        <begin position="33"/>
        <end position="96"/>
    </location>
</feature>
<proteinExistence type="predicted"/>
<evidence type="ECO:0000313" key="4">
    <source>
        <dbReference type="Proteomes" id="UP000027822"/>
    </source>
</evidence>
<dbReference type="Proteomes" id="UP000027822">
    <property type="component" value="Unassembled WGS sequence"/>
</dbReference>
<feature type="domain" description="SLH" evidence="2">
    <location>
        <begin position="97"/>
        <end position="152"/>
    </location>
</feature>
<accession>A0A073K4B3</accession>
<dbReference type="OrthoDB" id="5845122at2"/>
<name>A0A073K4B3_9BACI</name>
<keyword evidence="1" id="KW-0732">Signal</keyword>
<comment type="caution">
    <text evidence="3">The sequence shown here is derived from an EMBL/GenBank/DDBJ whole genome shotgun (WGS) entry which is preliminary data.</text>
</comment>
<dbReference type="eggNOG" id="COG5279">
    <property type="taxonomic scope" value="Bacteria"/>
</dbReference>
<dbReference type="PROSITE" id="PS51272">
    <property type="entry name" value="SLH"/>
    <property type="match status" value="3"/>
</dbReference>
<protein>
    <submittedName>
        <fullName evidence="3">S-layer protein</fullName>
    </submittedName>
</protein>
<sequence length="212" mass="23326">MKTKLLKAVTSLTIMGGVLLSTNHSTVKAEETSSVVFHDVPQTHWSYTAIMDLANAGIIAGYGNGVFGFGDDVTREQVARLIYNVYGIEEQIEYSNPYGDINENSTMFMEEILTLTEIGVFSGDENGNFRPKASLTRAEMAQVLTNAFDLLPLEQHTFTDVPTNSWANDAISAVYSYGITSGTGNGKFEPATKVTREQYAQFLHNVLSNMEE</sequence>
<evidence type="ECO:0000256" key="1">
    <source>
        <dbReference type="ARBA" id="ARBA00022729"/>
    </source>
</evidence>
<dbReference type="EMBL" id="JOTN01000001">
    <property type="protein sequence ID" value="KEK21335.1"/>
    <property type="molecule type" value="Genomic_DNA"/>
</dbReference>
<dbReference type="PANTHER" id="PTHR43308:SF1">
    <property type="entry name" value="OUTER MEMBRANE PROTEIN ALPHA"/>
    <property type="match status" value="1"/>
</dbReference>
<dbReference type="STRING" id="574376.BAMA_00775"/>
<feature type="domain" description="SLH" evidence="2">
    <location>
        <begin position="154"/>
        <end position="212"/>
    </location>
</feature>
<evidence type="ECO:0000313" key="3">
    <source>
        <dbReference type="EMBL" id="KEK21335.1"/>
    </source>
</evidence>
<reference evidence="3 4" key="1">
    <citation type="submission" date="2014-06" db="EMBL/GenBank/DDBJ databases">
        <title>Draft genome sequence of Bacillus manliponensis JCM 15802 (MCCC 1A00708).</title>
        <authorList>
            <person name="Lai Q."/>
            <person name="Liu Y."/>
            <person name="Shao Z."/>
        </authorList>
    </citation>
    <scope>NUCLEOTIDE SEQUENCE [LARGE SCALE GENOMIC DNA]</scope>
    <source>
        <strain evidence="3 4">JCM 15802</strain>
    </source>
</reference>
<dbReference type="Pfam" id="PF00395">
    <property type="entry name" value="SLH"/>
    <property type="match status" value="3"/>
</dbReference>
<dbReference type="PANTHER" id="PTHR43308">
    <property type="entry name" value="OUTER MEMBRANE PROTEIN ALPHA-RELATED"/>
    <property type="match status" value="1"/>
</dbReference>
<dbReference type="InterPro" id="IPR001119">
    <property type="entry name" value="SLH_dom"/>
</dbReference>
<organism evidence="3 4">
    <name type="scientific">Bacillus manliponensis</name>
    <dbReference type="NCBI Taxonomy" id="574376"/>
    <lineage>
        <taxon>Bacteria</taxon>
        <taxon>Bacillati</taxon>
        <taxon>Bacillota</taxon>
        <taxon>Bacilli</taxon>
        <taxon>Bacillales</taxon>
        <taxon>Bacillaceae</taxon>
        <taxon>Bacillus</taxon>
        <taxon>Bacillus cereus group</taxon>
    </lineage>
</organism>
<keyword evidence="4" id="KW-1185">Reference proteome</keyword>
<evidence type="ECO:0000259" key="2">
    <source>
        <dbReference type="PROSITE" id="PS51272"/>
    </source>
</evidence>
<dbReference type="InterPro" id="IPR051465">
    <property type="entry name" value="Cell_Envelope_Struct_Comp"/>
</dbReference>
<dbReference type="AlphaFoldDB" id="A0A073K4B3"/>
<gene>
    <name evidence="3" type="ORF">BAMA_00775</name>
</gene>
<dbReference type="RefSeq" id="WP_034635074.1">
    <property type="nucleotide sequence ID" value="NZ_CBCSJC010000002.1"/>
</dbReference>